<gene>
    <name evidence="2" type="ORF">BST85_09470</name>
</gene>
<keyword evidence="3" id="KW-1185">Reference proteome</keyword>
<evidence type="ECO:0000256" key="1">
    <source>
        <dbReference type="SAM" id="MobiDB-lite"/>
    </source>
</evidence>
<protein>
    <submittedName>
        <fullName evidence="2">Uncharacterized protein</fullName>
    </submittedName>
</protein>
<proteinExistence type="predicted"/>
<dbReference type="RefSeq" id="WP_104813028.1">
    <property type="nucleotide sequence ID" value="NZ_MQUB01000001.1"/>
</dbReference>
<sequence>MQDTQTITLSEDLFSDHPNNQNGWSQDYAELIIRTALKEMSHPVNPDEVKFTLYTSQALVQDNPHSEVCFVETDQPGFFFVMRDMMNSINVVYNRWD</sequence>
<dbReference type="EMBL" id="MQUB01000001">
    <property type="protein sequence ID" value="PQB05096.1"/>
    <property type="molecule type" value="Genomic_DNA"/>
</dbReference>
<dbReference type="AlphaFoldDB" id="A0A2S7KR46"/>
<evidence type="ECO:0000313" key="2">
    <source>
        <dbReference type="EMBL" id="PQB05096.1"/>
    </source>
</evidence>
<reference evidence="2 3" key="1">
    <citation type="submission" date="2016-11" db="EMBL/GenBank/DDBJ databases">
        <title>Trade-off between light-utilization and light-protection in marine flavobacteria.</title>
        <authorList>
            <person name="Kumagai Y."/>
        </authorList>
    </citation>
    <scope>NUCLEOTIDE SEQUENCE [LARGE SCALE GENOMIC DNA]</scope>
    <source>
        <strain evidence="2 3">NBRC 107741</strain>
    </source>
</reference>
<name>A0A2S7KR46_9FLAO</name>
<evidence type="ECO:0000313" key="3">
    <source>
        <dbReference type="Proteomes" id="UP000239800"/>
    </source>
</evidence>
<dbReference type="OrthoDB" id="1444339at2"/>
<comment type="caution">
    <text evidence="2">The sequence shown here is derived from an EMBL/GenBank/DDBJ whole genome shotgun (WGS) entry which is preliminary data.</text>
</comment>
<feature type="region of interest" description="Disordered" evidence="1">
    <location>
        <begin position="1"/>
        <end position="21"/>
    </location>
</feature>
<organism evidence="2 3">
    <name type="scientific">Aureitalea marina</name>
    <dbReference type="NCBI Taxonomy" id="930804"/>
    <lineage>
        <taxon>Bacteria</taxon>
        <taxon>Pseudomonadati</taxon>
        <taxon>Bacteroidota</taxon>
        <taxon>Flavobacteriia</taxon>
        <taxon>Flavobacteriales</taxon>
        <taxon>Flavobacteriaceae</taxon>
        <taxon>Aureitalea</taxon>
    </lineage>
</organism>
<accession>A0A2S7KR46</accession>
<dbReference type="Proteomes" id="UP000239800">
    <property type="component" value="Unassembled WGS sequence"/>
</dbReference>